<dbReference type="Pfam" id="PF09331">
    <property type="entry name" value="DUF1985"/>
    <property type="match status" value="1"/>
</dbReference>
<dbReference type="Proteomes" id="UP000595140">
    <property type="component" value="Unassembled WGS sequence"/>
</dbReference>
<dbReference type="PANTHER" id="PTHR48449">
    <property type="entry name" value="DUF1985 DOMAIN-CONTAINING PROTEIN"/>
    <property type="match status" value="1"/>
</dbReference>
<protein>
    <recommendedName>
        <fullName evidence="1">DUF1985 domain-containing protein</fullName>
    </recommendedName>
</protein>
<dbReference type="AlphaFoldDB" id="A0A484L363"/>
<accession>A0A484L363</accession>
<evidence type="ECO:0000259" key="1">
    <source>
        <dbReference type="Pfam" id="PF09331"/>
    </source>
</evidence>
<sequence length="354" mass="40061">MTTRSSAAKKTATKIMVDDDDDFVDKIPIIQTRNLVKTTAGRVYRRLCDEEILVGKTGLKVTCFCNLCVGSTTVKGVVSASEMAELKNSAFGIFFKLGKIKWVNGQLLILLALNHVEPINKSGEVDRLNFHIGDRIVEFKKTDFALITGLRFGRESRFEDSDLAKANDISTRYFNGKMSVSRIEVENVFKGIANRRDKEQSDAVKLALLNIIVNHVVGNQGLTKIPALYMHLVDDLDRFNKFQWGEHLWNDMVESLRKCSSILNTGEHCRFTFPGFLFPLQIWAFETFPALKENEICVVGVKRSKVWPRALRWETGVRPMHDLLEGSIFGTEEESGQWDEMVATTSEKAMEKIA</sequence>
<dbReference type="OrthoDB" id="1194650at2759"/>
<name>A0A484L363_9ASTE</name>
<feature type="domain" description="DUF1985" evidence="1">
    <location>
        <begin position="127"/>
        <end position="253"/>
    </location>
</feature>
<evidence type="ECO:0000313" key="3">
    <source>
        <dbReference type="Proteomes" id="UP000595140"/>
    </source>
</evidence>
<organism evidence="2 3">
    <name type="scientific">Cuscuta campestris</name>
    <dbReference type="NCBI Taxonomy" id="132261"/>
    <lineage>
        <taxon>Eukaryota</taxon>
        <taxon>Viridiplantae</taxon>
        <taxon>Streptophyta</taxon>
        <taxon>Embryophyta</taxon>
        <taxon>Tracheophyta</taxon>
        <taxon>Spermatophyta</taxon>
        <taxon>Magnoliopsida</taxon>
        <taxon>eudicotyledons</taxon>
        <taxon>Gunneridae</taxon>
        <taxon>Pentapetalae</taxon>
        <taxon>asterids</taxon>
        <taxon>lamiids</taxon>
        <taxon>Solanales</taxon>
        <taxon>Convolvulaceae</taxon>
        <taxon>Cuscuteae</taxon>
        <taxon>Cuscuta</taxon>
        <taxon>Cuscuta subgen. Grammica</taxon>
        <taxon>Cuscuta sect. Cleistogrammica</taxon>
    </lineage>
</organism>
<dbReference type="InterPro" id="IPR015410">
    <property type="entry name" value="DUF1985"/>
</dbReference>
<reference evidence="2 3" key="1">
    <citation type="submission" date="2018-04" db="EMBL/GenBank/DDBJ databases">
        <authorList>
            <person name="Vogel A."/>
        </authorList>
    </citation>
    <scope>NUCLEOTIDE SEQUENCE [LARGE SCALE GENOMIC DNA]</scope>
</reference>
<feature type="non-terminal residue" evidence="2">
    <location>
        <position position="354"/>
    </location>
</feature>
<dbReference type="EMBL" id="OOIL02000934">
    <property type="protein sequence ID" value="VFQ70738.1"/>
    <property type="molecule type" value="Genomic_DNA"/>
</dbReference>
<gene>
    <name evidence="2" type="ORF">CCAM_LOCUS12514</name>
</gene>
<keyword evidence="3" id="KW-1185">Reference proteome</keyword>
<proteinExistence type="predicted"/>
<evidence type="ECO:0000313" key="2">
    <source>
        <dbReference type="EMBL" id="VFQ70738.1"/>
    </source>
</evidence>
<dbReference type="PANTHER" id="PTHR48449:SF1">
    <property type="entry name" value="DUF1985 DOMAIN-CONTAINING PROTEIN"/>
    <property type="match status" value="1"/>
</dbReference>